<dbReference type="SUPFAM" id="SSF55781">
    <property type="entry name" value="GAF domain-like"/>
    <property type="match status" value="1"/>
</dbReference>
<dbReference type="Proteomes" id="UP000580474">
    <property type="component" value="Unassembled WGS sequence"/>
</dbReference>
<dbReference type="GO" id="GO:0003677">
    <property type="term" value="F:DNA binding"/>
    <property type="evidence" value="ECO:0007669"/>
    <property type="project" value="UniProtKB-KW"/>
</dbReference>
<dbReference type="GO" id="GO:0045892">
    <property type="term" value="P:negative regulation of DNA-templated transcription"/>
    <property type="evidence" value="ECO:0007669"/>
    <property type="project" value="TreeGrafter"/>
</dbReference>
<accession>A0A840NNE0</accession>
<evidence type="ECO:0000256" key="4">
    <source>
        <dbReference type="SAM" id="MobiDB-lite"/>
    </source>
</evidence>
<feature type="domain" description="IclR-ED" evidence="6">
    <location>
        <begin position="67"/>
        <end position="244"/>
    </location>
</feature>
<evidence type="ECO:0000313" key="7">
    <source>
        <dbReference type="EMBL" id="MBB5070602.1"/>
    </source>
</evidence>
<evidence type="ECO:0000259" key="5">
    <source>
        <dbReference type="PROSITE" id="PS51077"/>
    </source>
</evidence>
<feature type="domain" description="HTH iclR-type" evidence="5">
    <location>
        <begin position="5"/>
        <end position="66"/>
    </location>
</feature>
<dbReference type="AlphaFoldDB" id="A0A840NNE0"/>
<dbReference type="PROSITE" id="PS51077">
    <property type="entry name" value="HTH_ICLR"/>
    <property type="match status" value="1"/>
</dbReference>
<reference evidence="7 8" key="1">
    <citation type="submission" date="2020-08" db="EMBL/GenBank/DDBJ databases">
        <title>Sequencing the genomes of 1000 actinobacteria strains.</title>
        <authorList>
            <person name="Klenk H.-P."/>
        </authorList>
    </citation>
    <scope>NUCLEOTIDE SEQUENCE [LARGE SCALE GENOMIC DNA]</scope>
    <source>
        <strain evidence="7 8">DSM 45582</strain>
    </source>
</reference>
<dbReference type="Gene3D" id="3.30.450.40">
    <property type="match status" value="1"/>
</dbReference>
<protein>
    <submittedName>
        <fullName evidence="7">DNA-binding IclR family transcriptional regulator</fullName>
    </submittedName>
</protein>
<dbReference type="InterPro" id="IPR029016">
    <property type="entry name" value="GAF-like_dom_sf"/>
</dbReference>
<keyword evidence="1" id="KW-0805">Transcription regulation</keyword>
<dbReference type="SUPFAM" id="SSF46785">
    <property type="entry name" value="Winged helix' DNA-binding domain"/>
    <property type="match status" value="1"/>
</dbReference>
<gene>
    <name evidence="7" type="ORF">BJ969_003690</name>
</gene>
<evidence type="ECO:0000313" key="8">
    <source>
        <dbReference type="Proteomes" id="UP000580474"/>
    </source>
</evidence>
<feature type="region of interest" description="Disordered" evidence="4">
    <location>
        <begin position="114"/>
        <end position="133"/>
    </location>
</feature>
<dbReference type="InterPro" id="IPR036388">
    <property type="entry name" value="WH-like_DNA-bd_sf"/>
</dbReference>
<comment type="caution">
    <text evidence="7">The sequence shown here is derived from an EMBL/GenBank/DDBJ whole genome shotgun (WGS) entry which is preliminary data.</text>
</comment>
<dbReference type="PANTHER" id="PTHR30136:SF24">
    <property type="entry name" value="HTH-TYPE TRANSCRIPTIONAL REPRESSOR ALLR"/>
    <property type="match status" value="1"/>
</dbReference>
<evidence type="ECO:0000256" key="2">
    <source>
        <dbReference type="ARBA" id="ARBA00023125"/>
    </source>
</evidence>
<dbReference type="SMART" id="SM00346">
    <property type="entry name" value="HTH_ICLR"/>
    <property type="match status" value="1"/>
</dbReference>
<dbReference type="EMBL" id="JACHIV010000001">
    <property type="protein sequence ID" value="MBB5070602.1"/>
    <property type="molecule type" value="Genomic_DNA"/>
</dbReference>
<dbReference type="Gene3D" id="1.10.10.10">
    <property type="entry name" value="Winged helix-like DNA-binding domain superfamily/Winged helix DNA-binding domain"/>
    <property type="match status" value="1"/>
</dbReference>
<dbReference type="GO" id="GO:0003700">
    <property type="term" value="F:DNA-binding transcription factor activity"/>
    <property type="evidence" value="ECO:0007669"/>
    <property type="project" value="TreeGrafter"/>
</dbReference>
<keyword evidence="8" id="KW-1185">Reference proteome</keyword>
<dbReference type="Pfam" id="PF01614">
    <property type="entry name" value="IclR_C"/>
    <property type="match status" value="1"/>
</dbReference>
<evidence type="ECO:0000256" key="1">
    <source>
        <dbReference type="ARBA" id="ARBA00023015"/>
    </source>
</evidence>
<dbReference type="PROSITE" id="PS51078">
    <property type="entry name" value="ICLR_ED"/>
    <property type="match status" value="1"/>
</dbReference>
<evidence type="ECO:0000256" key="3">
    <source>
        <dbReference type="ARBA" id="ARBA00023163"/>
    </source>
</evidence>
<organism evidence="7 8">
    <name type="scientific">Saccharopolyspora gloriosae</name>
    <dbReference type="NCBI Taxonomy" id="455344"/>
    <lineage>
        <taxon>Bacteria</taxon>
        <taxon>Bacillati</taxon>
        <taxon>Actinomycetota</taxon>
        <taxon>Actinomycetes</taxon>
        <taxon>Pseudonocardiales</taxon>
        <taxon>Pseudonocardiaceae</taxon>
        <taxon>Saccharopolyspora</taxon>
    </lineage>
</organism>
<proteinExistence type="predicted"/>
<keyword evidence="2 7" id="KW-0238">DNA-binding</keyword>
<evidence type="ECO:0000259" key="6">
    <source>
        <dbReference type="PROSITE" id="PS51078"/>
    </source>
</evidence>
<name>A0A840NNE0_9PSEU</name>
<dbReference type="Pfam" id="PF09339">
    <property type="entry name" value="HTH_IclR"/>
    <property type="match status" value="1"/>
</dbReference>
<dbReference type="InterPro" id="IPR005471">
    <property type="entry name" value="Tscrpt_reg_IclR_N"/>
</dbReference>
<dbReference type="RefSeq" id="WP_184480317.1">
    <property type="nucleotide sequence ID" value="NZ_JACHIV010000001.1"/>
</dbReference>
<dbReference type="InterPro" id="IPR036390">
    <property type="entry name" value="WH_DNA-bd_sf"/>
</dbReference>
<sequence length="267" mass="28235">MDDELSGPARVLHVLEALAGLEQPANLDVVAAKAGLSKSKAYRSLRVLQDEGYVDHVGRSGYRVGSRAVALSSLIGPRPALLRLARPAMARLAASASETTHLHLRSGTHRVVIMSEDPPHNPDRLGSTVGERSPLTSGCGGTSILAFLPDDQAREVLRGDGTPKRNGLDALLARIRETGYALSFSDNHPALNGIAAPIFDPDSGRAIGSISIAGHEKRLPERALLRLVDPLRAACADLAPRLAAFLGPNSSARLTPLDVTVQNLLPD</sequence>
<dbReference type="InterPro" id="IPR014757">
    <property type="entry name" value="Tscrpt_reg_IclR_C"/>
</dbReference>
<dbReference type="PANTHER" id="PTHR30136">
    <property type="entry name" value="HELIX-TURN-HELIX TRANSCRIPTIONAL REGULATOR, ICLR FAMILY"/>
    <property type="match status" value="1"/>
</dbReference>
<keyword evidence="3" id="KW-0804">Transcription</keyword>
<dbReference type="InterPro" id="IPR050707">
    <property type="entry name" value="HTH_MetabolicPath_Reg"/>
</dbReference>